<dbReference type="EMBL" id="BKCJ011269642">
    <property type="protein sequence ID" value="GFD13023.1"/>
    <property type="molecule type" value="Genomic_DNA"/>
</dbReference>
<dbReference type="AlphaFoldDB" id="A0A699TSZ2"/>
<reference evidence="1" key="1">
    <citation type="journal article" date="2019" name="Sci. Rep.">
        <title>Draft genome of Tanacetum cinerariifolium, the natural source of mosquito coil.</title>
        <authorList>
            <person name="Yamashiro T."/>
            <person name="Shiraishi A."/>
            <person name="Satake H."/>
            <person name="Nakayama K."/>
        </authorList>
    </citation>
    <scope>NUCLEOTIDE SEQUENCE</scope>
</reference>
<organism evidence="1">
    <name type="scientific">Tanacetum cinerariifolium</name>
    <name type="common">Dalmatian daisy</name>
    <name type="synonym">Chrysanthemum cinerariifolium</name>
    <dbReference type="NCBI Taxonomy" id="118510"/>
    <lineage>
        <taxon>Eukaryota</taxon>
        <taxon>Viridiplantae</taxon>
        <taxon>Streptophyta</taxon>
        <taxon>Embryophyta</taxon>
        <taxon>Tracheophyta</taxon>
        <taxon>Spermatophyta</taxon>
        <taxon>Magnoliopsida</taxon>
        <taxon>eudicotyledons</taxon>
        <taxon>Gunneridae</taxon>
        <taxon>Pentapetalae</taxon>
        <taxon>asterids</taxon>
        <taxon>campanulids</taxon>
        <taxon>Asterales</taxon>
        <taxon>Asteraceae</taxon>
        <taxon>Asteroideae</taxon>
        <taxon>Anthemideae</taxon>
        <taxon>Anthemidinae</taxon>
        <taxon>Tanacetum</taxon>
    </lineage>
</organism>
<feature type="non-terminal residue" evidence="1">
    <location>
        <position position="1"/>
    </location>
</feature>
<proteinExistence type="predicted"/>
<evidence type="ECO:0008006" key="2">
    <source>
        <dbReference type="Google" id="ProtNLM"/>
    </source>
</evidence>
<sequence>AYDPEAEAKYVAALQALKDLKYPLVDQLEGLKDTPMEVIMASMYLESDTGDDAPQHVRDVCLSSSQLTIPMYPEVRDPRNPWAYKEEMLLADAIVVNINRAEKKKNAA</sequence>
<protein>
    <recommendedName>
        <fullName evidence="2">Transposase (Putative), gypsy type</fullName>
    </recommendedName>
</protein>
<accession>A0A699TSZ2</accession>
<name>A0A699TSZ2_TANCI</name>
<comment type="caution">
    <text evidence="1">The sequence shown here is derived from an EMBL/GenBank/DDBJ whole genome shotgun (WGS) entry which is preliminary data.</text>
</comment>
<evidence type="ECO:0000313" key="1">
    <source>
        <dbReference type="EMBL" id="GFD13023.1"/>
    </source>
</evidence>
<gene>
    <name evidence="1" type="ORF">Tci_884992</name>
</gene>